<dbReference type="CDD" id="cd00540">
    <property type="entry name" value="AAG"/>
    <property type="match status" value="1"/>
</dbReference>
<organism evidence="6 7">
    <name type="scientific">Ectopseudomonas oleovorans</name>
    <name type="common">Pseudomonas oleovorans</name>
    <dbReference type="NCBI Taxonomy" id="301"/>
    <lineage>
        <taxon>Bacteria</taxon>
        <taxon>Pseudomonadati</taxon>
        <taxon>Pseudomonadota</taxon>
        <taxon>Gammaproteobacteria</taxon>
        <taxon>Pseudomonadales</taxon>
        <taxon>Pseudomonadaceae</taxon>
        <taxon>Ectopseudomonas</taxon>
    </lineage>
</organism>
<name>A0A397M8I6_ECTOL</name>
<dbReference type="RefSeq" id="WP_119694849.1">
    <property type="nucleotide sequence ID" value="NZ_QXDA01000007.1"/>
</dbReference>
<keyword evidence="3 5" id="KW-0378">Hydrolase</keyword>
<gene>
    <name evidence="6" type="ORF">DFO61_4569</name>
</gene>
<dbReference type="Gene3D" id="3.10.300.10">
    <property type="entry name" value="Methylpurine-DNA glycosylase (MPG)"/>
    <property type="match status" value="1"/>
</dbReference>
<sequence length="238" mass="26461">MPAEPTLSLPWPAARPLPDAFFDRDAQLVARELLGKVIRHRVGALWLSARIIETEAYYLVDKGSHASLGYTEKRKALFEGGGHIYMYYARGGDSLNFSAHGPGNAVLIKSGHPWIDAISGPESLAAMQRNNPDSLGQPRPAERLCAGQTLLCKALGLKVPDWDARRFDPTRLFVDEVGERPGHIVQCARLGIPQGRDEHLPYRFVDAAYARHCTRNPLRRGQVEGHDYQLHALEPTQP</sequence>
<comment type="caution">
    <text evidence="6">The sequence shown here is derived from an EMBL/GenBank/DDBJ whole genome shotgun (WGS) entry which is preliminary data.</text>
</comment>
<dbReference type="HAMAP" id="MF_00527">
    <property type="entry name" value="3MGH"/>
    <property type="match status" value="1"/>
</dbReference>
<evidence type="ECO:0000256" key="1">
    <source>
        <dbReference type="ARBA" id="ARBA00009232"/>
    </source>
</evidence>
<dbReference type="Proteomes" id="UP000265836">
    <property type="component" value="Unassembled WGS sequence"/>
</dbReference>
<dbReference type="Pfam" id="PF02245">
    <property type="entry name" value="Pur_DNA_glyco"/>
    <property type="match status" value="1"/>
</dbReference>
<protein>
    <recommendedName>
        <fullName evidence="5">Putative 3-methyladenine DNA glycosylase</fullName>
        <ecNumber evidence="5">3.2.2.-</ecNumber>
    </recommendedName>
</protein>
<evidence type="ECO:0000256" key="5">
    <source>
        <dbReference type="HAMAP-Rule" id="MF_00527"/>
    </source>
</evidence>
<keyword evidence="4 5" id="KW-0234">DNA repair</keyword>
<evidence type="ECO:0000256" key="2">
    <source>
        <dbReference type="ARBA" id="ARBA00022763"/>
    </source>
</evidence>
<comment type="similarity">
    <text evidence="1 5">Belongs to the DNA glycosylase MPG family.</text>
</comment>
<dbReference type="InterPro" id="IPR011034">
    <property type="entry name" value="Formyl_transferase-like_C_sf"/>
</dbReference>
<dbReference type="SUPFAM" id="SSF50486">
    <property type="entry name" value="FMT C-terminal domain-like"/>
    <property type="match status" value="1"/>
</dbReference>
<keyword evidence="2 5" id="KW-0227">DNA damage</keyword>
<evidence type="ECO:0000256" key="3">
    <source>
        <dbReference type="ARBA" id="ARBA00022801"/>
    </source>
</evidence>
<evidence type="ECO:0000313" key="7">
    <source>
        <dbReference type="Proteomes" id="UP000265836"/>
    </source>
</evidence>
<dbReference type="GO" id="GO:0003677">
    <property type="term" value="F:DNA binding"/>
    <property type="evidence" value="ECO:0007669"/>
    <property type="project" value="InterPro"/>
</dbReference>
<dbReference type="InterPro" id="IPR036995">
    <property type="entry name" value="MPG_sf"/>
</dbReference>
<evidence type="ECO:0000256" key="4">
    <source>
        <dbReference type="ARBA" id="ARBA00023204"/>
    </source>
</evidence>
<dbReference type="EMBL" id="QXDA01000007">
    <property type="protein sequence ID" value="RIA19989.1"/>
    <property type="molecule type" value="Genomic_DNA"/>
</dbReference>
<dbReference type="GO" id="GO:0003905">
    <property type="term" value="F:alkylbase DNA N-glycosylase activity"/>
    <property type="evidence" value="ECO:0007669"/>
    <property type="project" value="InterPro"/>
</dbReference>
<accession>A0A397M8I6</accession>
<dbReference type="PANTHER" id="PTHR10429">
    <property type="entry name" value="DNA-3-METHYLADENINE GLYCOSYLASE"/>
    <property type="match status" value="1"/>
</dbReference>
<dbReference type="EC" id="3.2.2.-" evidence="5"/>
<dbReference type="PANTHER" id="PTHR10429:SF0">
    <property type="entry name" value="DNA-3-METHYLADENINE GLYCOSYLASE"/>
    <property type="match status" value="1"/>
</dbReference>
<proteinExistence type="inferred from homology"/>
<dbReference type="GO" id="GO:0006284">
    <property type="term" value="P:base-excision repair"/>
    <property type="evidence" value="ECO:0007669"/>
    <property type="project" value="InterPro"/>
</dbReference>
<dbReference type="InterPro" id="IPR003180">
    <property type="entry name" value="MPG"/>
</dbReference>
<reference evidence="6 7" key="1">
    <citation type="submission" date="2018-08" db="EMBL/GenBank/DDBJ databases">
        <title>Genome sequencing of rice bacterial endophytes.</title>
        <authorList>
            <person name="Venturi V."/>
        </authorList>
    </citation>
    <scope>NUCLEOTIDE SEQUENCE [LARGE SCALE GENOMIC DNA]</scope>
    <source>
        <strain evidence="6 7">E1205</strain>
    </source>
</reference>
<dbReference type="NCBIfam" id="NF002005">
    <property type="entry name" value="PRK00802.1-5"/>
    <property type="match status" value="1"/>
</dbReference>
<evidence type="ECO:0000313" key="6">
    <source>
        <dbReference type="EMBL" id="RIA19989.1"/>
    </source>
</evidence>
<dbReference type="AlphaFoldDB" id="A0A397M8I6"/>